<keyword evidence="1" id="KW-0812">Transmembrane</keyword>
<keyword evidence="1" id="KW-1133">Transmembrane helix</keyword>
<reference evidence="2 3" key="1">
    <citation type="submission" date="2019-09" db="EMBL/GenBank/DDBJ databases">
        <title>Characterization of the phylogenetic diversity of two novel species belonging to the genus Bifidobacterium: Bifidobacterium cebidarum sp. nov. and Bifidobacterium leontopitheci sp. nov.</title>
        <authorList>
            <person name="Lugli G.A."/>
            <person name="Duranti S."/>
            <person name="Milani C."/>
            <person name="Turroni F."/>
            <person name="Ventura M."/>
        </authorList>
    </citation>
    <scope>NUCLEOTIDE SEQUENCE [LARGE SCALE GENOMIC DNA]</scope>
    <source>
        <strain evidence="2 3">DSM 100238</strain>
    </source>
</reference>
<proteinExistence type="predicted"/>
<dbReference type="AlphaFoldDB" id="A0A6A2VX55"/>
<keyword evidence="1" id="KW-0472">Membrane</keyword>
<organism evidence="2 3">
    <name type="scientific">Bifidobacterium apri</name>
    <dbReference type="NCBI Taxonomy" id="1769423"/>
    <lineage>
        <taxon>Bacteria</taxon>
        <taxon>Bacillati</taxon>
        <taxon>Actinomycetota</taxon>
        <taxon>Actinomycetes</taxon>
        <taxon>Bifidobacteriales</taxon>
        <taxon>Bifidobacteriaceae</taxon>
        <taxon>Bifidobacterium</taxon>
    </lineage>
</organism>
<feature type="non-terminal residue" evidence="2">
    <location>
        <position position="1"/>
    </location>
</feature>
<dbReference type="EMBL" id="WBSO01000010">
    <property type="protein sequence ID" value="KAB8297399.1"/>
    <property type="molecule type" value="Genomic_DNA"/>
</dbReference>
<comment type="caution">
    <text evidence="2">The sequence shown here is derived from an EMBL/GenBank/DDBJ whole genome shotgun (WGS) entry which is preliminary data.</text>
</comment>
<name>A0A6A2VX55_9BIFI</name>
<protein>
    <submittedName>
        <fullName evidence="2">Uncharacterized protein</fullName>
    </submittedName>
</protein>
<evidence type="ECO:0000313" key="3">
    <source>
        <dbReference type="Proteomes" id="UP000440041"/>
    </source>
</evidence>
<sequence length="174" mass="18665">DVARCGGGCRGFALSCMSWHAQTAGCRWSVVVFVVFCPVAYVGTCASRQVSVRFPVLSFAAVVVGVVPSRCVCLSMRSLCGVARCGGGCWRFVPLCMSRHAQLVGCRPVWWWLSGVCFVVYVVACADSWMSLVCCGFRRVLSCCVCLGMRNLSDVARCGGGCRGFALSCMSEHA</sequence>
<evidence type="ECO:0000313" key="2">
    <source>
        <dbReference type="EMBL" id="KAB8297399.1"/>
    </source>
</evidence>
<keyword evidence="3" id="KW-1185">Reference proteome</keyword>
<feature type="transmembrane region" description="Helical" evidence="1">
    <location>
        <begin position="109"/>
        <end position="129"/>
    </location>
</feature>
<dbReference type="Proteomes" id="UP000440041">
    <property type="component" value="Unassembled WGS sequence"/>
</dbReference>
<evidence type="ECO:0000256" key="1">
    <source>
        <dbReference type="SAM" id="Phobius"/>
    </source>
</evidence>
<gene>
    <name evidence="2" type="ORF">DSM100238_1284</name>
</gene>
<accession>A0A6A2VX55</accession>